<dbReference type="InterPro" id="IPR011992">
    <property type="entry name" value="EF-hand-dom_pair"/>
</dbReference>
<evidence type="ECO:0000259" key="4">
    <source>
        <dbReference type="PROSITE" id="PS50222"/>
    </source>
</evidence>
<evidence type="ECO:0000256" key="3">
    <source>
        <dbReference type="SAM" id="MobiDB-lite"/>
    </source>
</evidence>
<dbReference type="Gene3D" id="1.10.238.10">
    <property type="entry name" value="EF-hand"/>
    <property type="match status" value="1"/>
</dbReference>
<dbReference type="PROSITE" id="PS50222">
    <property type="entry name" value="EF_HAND_2"/>
    <property type="match status" value="1"/>
</dbReference>
<evidence type="ECO:0000256" key="1">
    <source>
        <dbReference type="ARBA" id="ARBA00022723"/>
    </source>
</evidence>
<feature type="region of interest" description="Disordered" evidence="3">
    <location>
        <begin position="169"/>
        <end position="189"/>
    </location>
</feature>
<dbReference type="InterPro" id="IPR002048">
    <property type="entry name" value="EF_hand_dom"/>
</dbReference>
<feature type="compositionally biased region" description="Basic and acidic residues" evidence="3">
    <location>
        <begin position="239"/>
        <end position="252"/>
    </location>
</feature>
<keyword evidence="2" id="KW-0106">Calcium</keyword>
<evidence type="ECO:0000313" key="6">
    <source>
        <dbReference type="Proteomes" id="UP001479436"/>
    </source>
</evidence>
<keyword evidence="6" id="KW-1185">Reference proteome</keyword>
<feature type="region of interest" description="Disordered" evidence="3">
    <location>
        <begin position="234"/>
        <end position="270"/>
    </location>
</feature>
<dbReference type="InterPro" id="IPR018247">
    <property type="entry name" value="EF_Hand_1_Ca_BS"/>
</dbReference>
<feature type="region of interest" description="Disordered" evidence="3">
    <location>
        <begin position="340"/>
        <end position="431"/>
    </location>
</feature>
<feature type="region of interest" description="Disordered" evidence="3">
    <location>
        <begin position="1"/>
        <end position="27"/>
    </location>
</feature>
<evidence type="ECO:0000256" key="2">
    <source>
        <dbReference type="ARBA" id="ARBA00022837"/>
    </source>
</evidence>
<protein>
    <submittedName>
        <fullName evidence="5">Serine/threonine-protein phosphatase 2A regulatory subunit B'' subunit alpha</fullName>
    </submittedName>
</protein>
<feature type="domain" description="EF-hand" evidence="4">
    <location>
        <begin position="714"/>
        <end position="749"/>
    </location>
</feature>
<accession>A0ABR2WU69</accession>
<evidence type="ECO:0000313" key="5">
    <source>
        <dbReference type="EMBL" id="KAK9765083.1"/>
    </source>
</evidence>
<organism evidence="5 6">
    <name type="scientific">Basidiobolus ranarum</name>
    <dbReference type="NCBI Taxonomy" id="34480"/>
    <lineage>
        <taxon>Eukaryota</taxon>
        <taxon>Fungi</taxon>
        <taxon>Fungi incertae sedis</taxon>
        <taxon>Zoopagomycota</taxon>
        <taxon>Entomophthoromycotina</taxon>
        <taxon>Basidiobolomycetes</taxon>
        <taxon>Basidiobolales</taxon>
        <taxon>Basidiobolaceae</taxon>
        <taxon>Basidiobolus</taxon>
    </lineage>
</organism>
<feature type="compositionally biased region" description="Polar residues" evidence="3">
    <location>
        <begin position="367"/>
        <end position="391"/>
    </location>
</feature>
<dbReference type="Pfam" id="PF13499">
    <property type="entry name" value="EF-hand_7"/>
    <property type="match status" value="1"/>
</dbReference>
<dbReference type="Proteomes" id="UP001479436">
    <property type="component" value="Unassembled WGS sequence"/>
</dbReference>
<dbReference type="Pfam" id="PF17958">
    <property type="entry name" value="EF-hand_13"/>
    <property type="match status" value="1"/>
</dbReference>
<dbReference type="InterPro" id="IPR041534">
    <property type="entry name" value="EF-hand_13"/>
</dbReference>
<dbReference type="PANTHER" id="PTHR14095:SF0">
    <property type="entry name" value="MIP22305P"/>
    <property type="match status" value="1"/>
</dbReference>
<dbReference type="SUPFAM" id="SSF47473">
    <property type="entry name" value="EF-hand"/>
    <property type="match status" value="2"/>
</dbReference>
<gene>
    <name evidence="5" type="primary">PPP2R3A_2</name>
    <name evidence="5" type="ORF">K7432_006869</name>
</gene>
<name>A0ABR2WU69_9FUNG</name>
<feature type="compositionally biased region" description="Low complexity" evidence="3">
    <location>
        <begin position="400"/>
        <end position="418"/>
    </location>
</feature>
<reference evidence="5 6" key="1">
    <citation type="submission" date="2023-04" db="EMBL/GenBank/DDBJ databases">
        <title>Genome of Basidiobolus ranarum AG-B5.</title>
        <authorList>
            <person name="Stajich J.E."/>
            <person name="Carter-House D."/>
            <person name="Gryganskyi A."/>
        </authorList>
    </citation>
    <scope>NUCLEOTIDE SEQUENCE [LARGE SCALE GENOMIC DNA]</scope>
    <source>
        <strain evidence="5 6">AG-B5</strain>
    </source>
</reference>
<sequence>MSTPTLSQTPKSSRKTPSESSKSPLLPCIDEIPDRYISVPGSVEIDRASYSPRYKDFLRHRIKEGNGTPIRGSAFGSPFQDILSPKSPAPISPACSRRGNRVLESSITSPLTRFKSPTIDIGSPTLSSRRRLVDLGKSPCRFSPFRFFSKEHVSPSKRILVNELRIDPEDKLPPTKLSPPKLRLKEKSSISEKSLRFGASLGSEIHESSLSCSPSKRVLVEEFSQKVVTKKHSPIADVCHTDPTKTPEHADTTEPDSSEEPSSPTPFPSQNCYLGATVESNRDVCLSSLQASVSKKVISDNLDNLQEHVFSPVRKVSIVQHNKVENETVDSQVVGLCDSATPIPTIPTTVSSPSKRTHTDTDENLDPSESPSPSRKSQKTNGVESESNTVLPSKEEAINSVQIIPTPTQTPSSSQDSVSKTKALVEDNKSKPLPSNQIPRFYYPLGKPYECFKIHQAIVRELSLLQPMFQEEGFVTEDTFYPVTAAFQLPRYFSLALFNRICELVGSSSCLSWSHVVRAWHMMKRECKSVDSFGFYLLKQRGNDYLVPDDFDVILRDVMSGHQELDFLVGNDSFQDRYAETVIARIFYDHNRSWTGRMTFSEFKRGKIVNILRRVELGIDCGQQTRRKRRTCFSYKDFYVIYSKFWELDDDHDLEISETDLCYYAQGSLTEKVVKRVIQGCGKPTDLSTERVKNEPRMSYRDFVWFILSEVNKNTPTAIEYWFRCLDTDGDGILSLYELESFYEEQTSRMEYARVKRIPYMDSICQMFDLVNPVNKSFIALGDLKRMREPAIFFDMFFNLARYIEHENRPKKLRMRRKMGGRHSSRLGSNPWDEYVDIEYDRLIPPLGDEDDEDTEGDVVFGAHQGGLISPTPSSDQLAETLLNEGESSTVTSY</sequence>
<dbReference type="EMBL" id="JASJQH010000319">
    <property type="protein sequence ID" value="KAK9765083.1"/>
    <property type="molecule type" value="Genomic_DNA"/>
</dbReference>
<proteinExistence type="predicted"/>
<dbReference type="PROSITE" id="PS00018">
    <property type="entry name" value="EF_HAND_1"/>
    <property type="match status" value="1"/>
</dbReference>
<dbReference type="PANTHER" id="PTHR14095">
    <property type="entry name" value="PHOSPHATASE 2A REGULATORY SUBUNIT-RELATED"/>
    <property type="match status" value="1"/>
</dbReference>
<feature type="compositionally biased region" description="Low complexity" evidence="3">
    <location>
        <begin position="340"/>
        <end position="354"/>
    </location>
</feature>
<comment type="caution">
    <text evidence="5">The sequence shown here is derived from an EMBL/GenBank/DDBJ whole genome shotgun (WGS) entry which is preliminary data.</text>
</comment>
<dbReference type="Gene3D" id="1.10.238.230">
    <property type="match status" value="1"/>
</dbReference>
<dbReference type="Gene3D" id="1.10.238.220">
    <property type="match status" value="1"/>
</dbReference>
<keyword evidence="1" id="KW-0479">Metal-binding</keyword>